<evidence type="ECO:0000313" key="3">
    <source>
        <dbReference type="RefSeq" id="XP_030379369.1"/>
    </source>
</evidence>
<dbReference type="AlphaFoldDB" id="A0A6J2TTH6"/>
<organism evidence="2 3">
    <name type="scientific">Drosophila lebanonensis</name>
    <name type="common">Fruit fly</name>
    <name type="synonym">Scaptodrosophila lebanonensis</name>
    <dbReference type="NCBI Taxonomy" id="7225"/>
    <lineage>
        <taxon>Eukaryota</taxon>
        <taxon>Metazoa</taxon>
        <taxon>Ecdysozoa</taxon>
        <taxon>Arthropoda</taxon>
        <taxon>Hexapoda</taxon>
        <taxon>Insecta</taxon>
        <taxon>Pterygota</taxon>
        <taxon>Neoptera</taxon>
        <taxon>Endopterygota</taxon>
        <taxon>Diptera</taxon>
        <taxon>Brachycera</taxon>
        <taxon>Muscomorpha</taxon>
        <taxon>Ephydroidea</taxon>
        <taxon>Drosophilidae</taxon>
        <taxon>Scaptodrosophila</taxon>
    </lineage>
</organism>
<feature type="region of interest" description="Disordered" evidence="1">
    <location>
        <begin position="608"/>
        <end position="656"/>
    </location>
</feature>
<sequence>MMSSTSASTSTSSNNNSKNKSELEMDSSSIFLKYMEKCYTMPSDLKNDIIYCQRAMRDFLKVHALVSDVFKEQADADPVQMQRILNELEEEVYEINAENQFLMLHLKDDLQLFYKKLQDNGIESVPELANEYISGLLVPLIGDASYKIYPQNVVERDNEQMLIRKHFLLSQDEEDGVSRPPLKLSELDEDIPLIMMDDADKVDVGAAGGVGVDALADPGAAANVNVRGTDINDLFDSASQSEAEQLSILKKLGEVTISAHPKPHSSGGNICGPGLTSEVAVMIVPDKVLKAQRAAVKAAKEQRSLLIPRSTVSGMGAVGGFSCSGGGDDAAQLLEPKVEYQYTRRLTRSPPPLAPISNTQAQDVTTSTNAVVASTSTGAPASPPAYDGVEQSRMNLRQALKRARKTKQQPRLIDDEPSLEVTNAEGTRKIKLNEHVPSPPKPEVKQPIPKASKVQVEVGRKPNAAAISVLGAATGGQPKQHKTRKIRKPEGAGSPPPQTYSPTHLGSTSSSPACTSSDDSNHELYEQQRLSAFWDDEPRETRVKPEEYGQELFLRLFELYTPEVLKKLSQRHSKRKRRTVQNASGIVFHYGQQMPSLDVARLKKQKQAKPEFLLSPKEKRLQAKKASKPAGSGNGSGRKSKSQSPDKVDTTEVSLSSDRANNVKAVITTDVKPKYKDCKKRPDNVLLCESCQVLSYVNCDDDVVGGGATSKGVRPLSLTKCSRCLRDLSSKARPSKPAL</sequence>
<gene>
    <name evidence="3" type="primary">LOC115627739</name>
</gene>
<accession>A0A6J2TTH6</accession>
<keyword evidence="2" id="KW-1185">Reference proteome</keyword>
<name>A0A6J2TTH6_DROLE</name>
<evidence type="ECO:0000313" key="2">
    <source>
        <dbReference type="Proteomes" id="UP000504634"/>
    </source>
</evidence>
<feature type="compositionally biased region" description="Low complexity" evidence="1">
    <location>
        <begin position="1"/>
        <end position="18"/>
    </location>
</feature>
<dbReference type="CTD" id="32055"/>
<feature type="compositionally biased region" description="Low complexity" evidence="1">
    <location>
        <begin position="507"/>
        <end position="518"/>
    </location>
</feature>
<reference evidence="3" key="1">
    <citation type="submission" date="2025-08" db="UniProtKB">
        <authorList>
            <consortium name="RefSeq"/>
        </authorList>
    </citation>
    <scope>IDENTIFICATION</scope>
    <source>
        <strain evidence="3">11010-0011.00</strain>
        <tissue evidence="3">Whole body</tissue>
    </source>
</reference>
<feature type="region of interest" description="Disordered" evidence="1">
    <location>
        <begin position="470"/>
        <end position="520"/>
    </location>
</feature>
<dbReference type="GeneID" id="115627739"/>
<dbReference type="OrthoDB" id="7740893at2759"/>
<feature type="region of interest" description="Disordered" evidence="1">
    <location>
        <begin position="404"/>
        <end position="454"/>
    </location>
</feature>
<dbReference type="Proteomes" id="UP000504634">
    <property type="component" value="Unplaced"/>
</dbReference>
<evidence type="ECO:0000256" key="1">
    <source>
        <dbReference type="SAM" id="MobiDB-lite"/>
    </source>
</evidence>
<feature type="region of interest" description="Disordered" evidence="1">
    <location>
        <begin position="1"/>
        <end position="21"/>
    </location>
</feature>
<protein>
    <submittedName>
        <fullName evidence="3">Uncharacterized protein LOC115627739</fullName>
    </submittedName>
</protein>
<proteinExistence type="predicted"/>
<dbReference type="RefSeq" id="XP_030379369.1">
    <property type="nucleotide sequence ID" value="XM_030523509.1"/>
</dbReference>